<sequence>FGGLKDEDGGLRRICDDCHGESRERSENT</sequence>
<dbReference type="Proteomes" id="UP000265520">
    <property type="component" value="Unassembled WGS sequence"/>
</dbReference>
<organism evidence="1 2">
    <name type="scientific">Trifolium medium</name>
    <dbReference type="NCBI Taxonomy" id="97028"/>
    <lineage>
        <taxon>Eukaryota</taxon>
        <taxon>Viridiplantae</taxon>
        <taxon>Streptophyta</taxon>
        <taxon>Embryophyta</taxon>
        <taxon>Tracheophyta</taxon>
        <taxon>Spermatophyta</taxon>
        <taxon>Magnoliopsida</taxon>
        <taxon>eudicotyledons</taxon>
        <taxon>Gunneridae</taxon>
        <taxon>Pentapetalae</taxon>
        <taxon>rosids</taxon>
        <taxon>fabids</taxon>
        <taxon>Fabales</taxon>
        <taxon>Fabaceae</taxon>
        <taxon>Papilionoideae</taxon>
        <taxon>50 kb inversion clade</taxon>
        <taxon>NPAAA clade</taxon>
        <taxon>Hologalegina</taxon>
        <taxon>IRL clade</taxon>
        <taxon>Trifolieae</taxon>
        <taxon>Trifolium</taxon>
    </lineage>
</organism>
<evidence type="ECO:0000313" key="2">
    <source>
        <dbReference type="Proteomes" id="UP000265520"/>
    </source>
</evidence>
<comment type="caution">
    <text evidence="1">The sequence shown here is derived from an EMBL/GenBank/DDBJ whole genome shotgun (WGS) entry which is preliminary data.</text>
</comment>
<feature type="non-terminal residue" evidence="1">
    <location>
        <position position="1"/>
    </location>
</feature>
<protein>
    <submittedName>
        <fullName evidence="1">Uncharacterized protein</fullName>
    </submittedName>
</protein>
<accession>A0A392VI82</accession>
<proteinExistence type="predicted"/>
<dbReference type="EMBL" id="LXQA011142766">
    <property type="protein sequence ID" value="MCI86515.1"/>
    <property type="molecule type" value="Genomic_DNA"/>
</dbReference>
<keyword evidence="2" id="KW-1185">Reference proteome</keyword>
<name>A0A392VI82_9FABA</name>
<dbReference type="AlphaFoldDB" id="A0A392VI82"/>
<evidence type="ECO:0000313" key="1">
    <source>
        <dbReference type="EMBL" id="MCI86515.1"/>
    </source>
</evidence>
<reference evidence="1 2" key="1">
    <citation type="journal article" date="2018" name="Front. Plant Sci.">
        <title>Red Clover (Trifolium pratense) and Zigzag Clover (T. medium) - A Picture of Genomic Similarities and Differences.</title>
        <authorList>
            <person name="Dluhosova J."/>
            <person name="Istvanek J."/>
            <person name="Nedelnik J."/>
            <person name="Repkova J."/>
        </authorList>
    </citation>
    <scope>NUCLEOTIDE SEQUENCE [LARGE SCALE GENOMIC DNA]</scope>
    <source>
        <strain evidence="2">cv. 10/8</strain>
        <tissue evidence="1">Leaf</tissue>
    </source>
</reference>